<dbReference type="Proteomes" id="UP000050523">
    <property type="component" value="Unassembled WGS sequence"/>
</dbReference>
<sequence>MLRAIDRRYVTSFRYGQLNSPFEYEKVRYVYTESRKLQIAE</sequence>
<dbReference type="AlphaFoldDB" id="A0AA40P2K5"/>
<proteinExistence type="predicted"/>
<organism evidence="1 2">
    <name type="scientific">Pseudomonas tremae</name>
    <dbReference type="NCBI Taxonomy" id="200454"/>
    <lineage>
        <taxon>Bacteria</taxon>
        <taxon>Pseudomonadati</taxon>
        <taxon>Pseudomonadota</taxon>
        <taxon>Gammaproteobacteria</taxon>
        <taxon>Pseudomonadales</taxon>
        <taxon>Pseudomonadaceae</taxon>
        <taxon>Pseudomonas</taxon>
    </lineage>
</organism>
<accession>A0AA40P2K5</accession>
<reference evidence="1 2" key="1">
    <citation type="submission" date="2015-09" db="EMBL/GenBank/DDBJ databases">
        <title>Genome announcement of multiple Pseudomonas syringae strains.</title>
        <authorList>
            <person name="Thakur S."/>
            <person name="Wang P.W."/>
            <person name="Gong Y."/>
            <person name="Weir B.S."/>
            <person name="Guttman D.S."/>
        </authorList>
    </citation>
    <scope>NUCLEOTIDE SEQUENCE [LARGE SCALE GENOMIC DNA]</scope>
    <source>
        <strain evidence="1 2">ICMP9151</strain>
    </source>
</reference>
<evidence type="ECO:0000313" key="2">
    <source>
        <dbReference type="Proteomes" id="UP000050523"/>
    </source>
</evidence>
<protein>
    <submittedName>
        <fullName evidence="1">Uncharacterized protein</fullName>
    </submittedName>
</protein>
<name>A0AA40P2K5_9PSED</name>
<gene>
    <name evidence="1" type="ORF">ALO43_200015</name>
</gene>
<comment type="caution">
    <text evidence="1">The sequence shown here is derived from an EMBL/GenBank/DDBJ whole genome shotgun (WGS) entry which is preliminary data.</text>
</comment>
<dbReference type="EMBL" id="LJRO01000331">
    <property type="protein sequence ID" value="KPY96026.1"/>
    <property type="molecule type" value="Genomic_DNA"/>
</dbReference>
<evidence type="ECO:0000313" key="1">
    <source>
        <dbReference type="EMBL" id="KPY96026.1"/>
    </source>
</evidence>